<name>A0A0S4JE41_BODSA</name>
<protein>
    <submittedName>
        <fullName evidence="1">Uncharacterized protein</fullName>
    </submittedName>
</protein>
<keyword evidence="2" id="KW-1185">Reference proteome</keyword>
<evidence type="ECO:0000313" key="2">
    <source>
        <dbReference type="Proteomes" id="UP000051952"/>
    </source>
</evidence>
<dbReference type="Proteomes" id="UP000051952">
    <property type="component" value="Unassembled WGS sequence"/>
</dbReference>
<dbReference type="VEuPathDB" id="TriTrypDB:BSAL_22475"/>
<evidence type="ECO:0000313" key="1">
    <source>
        <dbReference type="EMBL" id="CUG89630.1"/>
    </source>
</evidence>
<organism evidence="1 2">
    <name type="scientific">Bodo saltans</name>
    <name type="common">Flagellated protozoan</name>
    <dbReference type="NCBI Taxonomy" id="75058"/>
    <lineage>
        <taxon>Eukaryota</taxon>
        <taxon>Discoba</taxon>
        <taxon>Euglenozoa</taxon>
        <taxon>Kinetoplastea</taxon>
        <taxon>Metakinetoplastina</taxon>
        <taxon>Eubodonida</taxon>
        <taxon>Bodonidae</taxon>
        <taxon>Bodo</taxon>
    </lineage>
</organism>
<proteinExistence type="predicted"/>
<accession>A0A0S4JE41</accession>
<dbReference type="EMBL" id="CYKH01001753">
    <property type="protein sequence ID" value="CUG89630.1"/>
    <property type="molecule type" value="Genomic_DNA"/>
</dbReference>
<sequence>MRFCSLGARHNGVVLVALHRIRPFRSSCGSFMSTFIERGGLVGSWWMSVSSCNGGSGVSSLNKREDQLLTRRSYQHRTFVLFTLKQSTFFYFDLL</sequence>
<reference evidence="2" key="1">
    <citation type="submission" date="2015-09" db="EMBL/GenBank/DDBJ databases">
        <authorList>
            <consortium name="Pathogen Informatics"/>
        </authorList>
    </citation>
    <scope>NUCLEOTIDE SEQUENCE [LARGE SCALE GENOMIC DNA]</scope>
    <source>
        <strain evidence="2">Lake Konstanz</strain>
    </source>
</reference>
<gene>
    <name evidence="1" type="ORF">BSAL_22475</name>
</gene>
<dbReference type="AlphaFoldDB" id="A0A0S4JE41"/>